<reference evidence="1" key="1">
    <citation type="submission" date="2022-04" db="EMBL/GenBank/DDBJ databases">
        <title>Jade perch genome.</title>
        <authorList>
            <person name="Chao B."/>
        </authorList>
    </citation>
    <scope>NUCLEOTIDE SEQUENCE</scope>
    <source>
        <strain evidence="1">CB-2022</strain>
    </source>
</reference>
<dbReference type="EMBL" id="CM041532">
    <property type="protein sequence ID" value="KAI3376096.1"/>
    <property type="molecule type" value="Genomic_DNA"/>
</dbReference>
<protein>
    <submittedName>
        <fullName evidence="1">Uncharacterized protein</fullName>
    </submittedName>
</protein>
<name>A0ACB8X801_9TELE</name>
<keyword evidence="2" id="KW-1185">Reference proteome</keyword>
<sequence>MNLSEEPRHNFSEMLESLQAINKQLRPLQIQLHKVKRQLDSCESLETVFDTMVEEEKVARQKYISLQAELQPLLDKVNNHRVMENTYEEKKASNEKLNDASKDLEIEINRLKNLADREPMEGRISELEAQNEALKQDHEVLQKELEDLQGKVHHIADLEEKCVFMNKFTETMTLQNNAMREEILQLKEKHQKVFESYNAAKAEKEAICQENDALQLKAFGDLCREKLDSMDELKKENNNLQEKIKVAEEQLMVKKYFKKKYEELIDMEKVLQEHSNVLIKTHSNAFKKLLNEEDWRYKHDKLNEQTEALKQKNNRVTEEIQIFNEQLGDLSAFKVKYKSLNEEKRALKNQNNSLQKDLHELQKKQSIEQGMVEKNNLIQAENTALKQQICTLQLRVEKIQNILQVSAAGVVTFLSAAARLVNKPARDPAVTRKSLSVTTDNDESHYRAEVEHLAAWCADNNLLLNTSKTKELIVDFRKVKRETHDPIHINGMAVERVSSFKFLGTHISENLDLDCKHLQPD</sequence>
<gene>
    <name evidence="1" type="ORF">L3Q82_016621</name>
</gene>
<accession>A0ACB8X801</accession>
<evidence type="ECO:0000313" key="2">
    <source>
        <dbReference type="Proteomes" id="UP000831701"/>
    </source>
</evidence>
<evidence type="ECO:0000313" key="1">
    <source>
        <dbReference type="EMBL" id="KAI3376096.1"/>
    </source>
</evidence>
<comment type="caution">
    <text evidence="1">The sequence shown here is derived from an EMBL/GenBank/DDBJ whole genome shotgun (WGS) entry which is preliminary data.</text>
</comment>
<proteinExistence type="predicted"/>
<dbReference type="Proteomes" id="UP000831701">
    <property type="component" value="Chromosome 2"/>
</dbReference>
<organism evidence="1 2">
    <name type="scientific">Scortum barcoo</name>
    <name type="common">barcoo grunter</name>
    <dbReference type="NCBI Taxonomy" id="214431"/>
    <lineage>
        <taxon>Eukaryota</taxon>
        <taxon>Metazoa</taxon>
        <taxon>Chordata</taxon>
        <taxon>Craniata</taxon>
        <taxon>Vertebrata</taxon>
        <taxon>Euteleostomi</taxon>
        <taxon>Actinopterygii</taxon>
        <taxon>Neopterygii</taxon>
        <taxon>Teleostei</taxon>
        <taxon>Neoteleostei</taxon>
        <taxon>Acanthomorphata</taxon>
        <taxon>Eupercaria</taxon>
        <taxon>Centrarchiformes</taxon>
        <taxon>Terapontoidei</taxon>
        <taxon>Terapontidae</taxon>
        <taxon>Scortum</taxon>
    </lineage>
</organism>